<name>A0A917JF55_9ENTE</name>
<reference evidence="10" key="2">
    <citation type="submission" date="2020-09" db="EMBL/GenBank/DDBJ databases">
        <authorList>
            <person name="Sun Q."/>
            <person name="Sedlacek I."/>
        </authorList>
    </citation>
    <scope>NUCLEOTIDE SEQUENCE</scope>
    <source>
        <strain evidence="10">CCM 8433</strain>
    </source>
</reference>
<evidence type="ECO:0000256" key="8">
    <source>
        <dbReference type="RuleBase" id="RU363032"/>
    </source>
</evidence>
<evidence type="ECO:0000256" key="5">
    <source>
        <dbReference type="ARBA" id="ARBA00022692"/>
    </source>
</evidence>
<dbReference type="GO" id="GO:0005886">
    <property type="term" value="C:plasma membrane"/>
    <property type="evidence" value="ECO:0007669"/>
    <property type="project" value="UniProtKB-SubCell"/>
</dbReference>
<dbReference type="PROSITE" id="PS50928">
    <property type="entry name" value="ABC_TM1"/>
    <property type="match status" value="1"/>
</dbReference>
<evidence type="ECO:0000313" key="10">
    <source>
        <dbReference type="EMBL" id="GGI66070.1"/>
    </source>
</evidence>
<dbReference type="PANTHER" id="PTHR42929:SF1">
    <property type="entry name" value="INNER MEMBRANE ABC TRANSPORTER PERMEASE PROTEIN YDCU-RELATED"/>
    <property type="match status" value="1"/>
</dbReference>
<reference evidence="10" key="1">
    <citation type="journal article" date="2014" name="Int. J. Syst. Evol. Microbiol.">
        <title>Complete genome sequence of Corynebacterium casei LMG S-19264T (=DSM 44701T), isolated from a smear-ripened cheese.</title>
        <authorList>
            <consortium name="US DOE Joint Genome Institute (JGI-PGF)"/>
            <person name="Walter F."/>
            <person name="Albersmeier A."/>
            <person name="Kalinowski J."/>
            <person name="Ruckert C."/>
        </authorList>
    </citation>
    <scope>NUCLEOTIDE SEQUENCE</scope>
    <source>
        <strain evidence="10">CCM 8433</strain>
    </source>
</reference>
<comment type="subcellular location">
    <subcellularLocation>
        <location evidence="1 8">Cell membrane</location>
        <topology evidence="1 8">Multi-pass membrane protein</topology>
    </subcellularLocation>
</comment>
<dbReference type="Pfam" id="PF00528">
    <property type="entry name" value="BPD_transp_1"/>
    <property type="match status" value="1"/>
</dbReference>
<proteinExistence type="inferred from homology"/>
<dbReference type="PANTHER" id="PTHR42929">
    <property type="entry name" value="INNER MEMBRANE ABC TRANSPORTER PERMEASE PROTEIN YDCU-RELATED-RELATED"/>
    <property type="match status" value="1"/>
</dbReference>
<comment type="similarity">
    <text evidence="2">Belongs to the binding-protein-dependent transport system permease family. CysTW subfamily.</text>
</comment>
<evidence type="ECO:0000256" key="1">
    <source>
        <dbReference type="ARBA" id="ARBA00004651"/>
    </source>
</evidence>
<dbReference type="InterPro" id="IPR035906">
    <property type="entry name" value="MetI-like_sf"/>
</dbReference>
<feature type="transmembrane region" description="Helical" evidence="8">
    <location>
        <begin position="185"/>
        <end position="206"/>
    </location>
</feature>
<dbReference type="RefSeq" id="WP_188367903.1">
    <property type="nucleotide sequence ID" value="NZ_BMDT01000007.1"/>
</dbReference>
<evidence type="ECO:0000256" key="7">
    <source>
        <dbReference type="ARBA" id="ARBA00023136"/>
    </source>
</evidence>
<keyword evidence="7 8" id="KW-0472">Membrane</keyword>
<gene>
    <name evidence="10" type="ORF">GCM10011482_17240</name>
</gene>
<evidence type="ECO:0000256" key="2">
    <source>
        <dbReference type="ARBA" id="ARBA00007069"/>
    </source>
</evidence>
<dbReference type="Proteomes" id="UP000622610">
    <property type="component" value="Unassembled WGS sequence"/>
</dbReference>
<keyword evidence="5 8" id="KW-0812">Transmembrane</keyword>
<feature type="transmembrane region" description="Helical" evidence="8">
    <location>
        <begin position="62"/>
        <end position="84"/>
    </location>
</feature>
<keyword evidence="11" id="KW-1185">Reference proteome</keyword>
<organism evidence="10 11">
    <name type="scientific">Enterococcus alcedinis</name>
    <dbReference type="NCBI Taxonomy" id="1274384"/>
    <lineage>
        <taxon>Bacteria</taxon>
        <taxon>Bacillati</taxon>
        <taxon>Bacillota</taxon>
        <taxon>Bacilli</taxon>
        <taxon>Lactobacillales</taxon>
        <taxon>Enterococcaceae</taxon>
        <taxon>Enterococcus</taxon>
    </lineage>
</organism>
<dbReference type="AlphaFoldDB" id="A0A917JF55"/>
<evidence type="ECO:0000313" key="11">
    <source>
        <dbReference type="Proteomes" id="UP000622610"/>
    </source>
</evidence>
<evidence type="ECO:0000256" key="4">
    <source>
        <dbReference type="ARBA" id="ARBA00022475"/>
    </source>
</evidence>
<feature type="transmembrane region" description="Helical" evidence="8">
    <location>
        <begin position="142"/>
        <end position="164"/>
    </location>
</feature>
<feature type="transmembrane region" description="Helical" evidence="8">
    <location>
        <begin position="244"/>
        <end position="265"/>
    </location>
</feature>
<sequence length="277" mass="30558">MKRNIPYLILTPGIILLVFFLMIPLVANIFPTFLPDNGGIGNYIKFFQDEYNRGVFWRTMRISSIVTGVSLILGIPTAYFIAGLQKKWRGILMAMILFPLLTNSVIRSFAWINILGKNGVINNFLMAIGLIDQPLSLLYTEFAIIIGSVYLFLPTMIMTLVGVMENIEGEMLEAAETLGATPLKAFVKIVLPLSIPGAIVGSILVFTGTLTAYTTPLLLGGNQKMLLSTFLYQKASTLGDWNGVSVLALIMIVVTLVVMQGLNFISKRMDRRGMNHA</sequence>
<dbReference type="Gene3D" id="1.10.3720.10">
    <property type="entry name" value="MetI-like"/>
    <property type="match status" value="1"/>
</dbReference>
<evidence type="ECO:0000256" key="6">
    <source>
        <dbReference type="ARBA" id="ARBA00022989"/>
    </source>
</evidence>
<evidence type="ECO:0000259" key="9">
    <source>
        <dbReference type="PROSITE" id="PS50928"/>
    </source>
</evidence>
<evidence type="ECO:0000256" key="3">
    <source>
        <dbReference type="ARBA" id="ARBA00022448"/>
    </source>
</evidence>
<comment type="caution">
    <text evidence="10">The sequence shown here is derived from an EMBL/GenBank/DDBJ whole genome shotgun (WGS) entry which is preliminary data.</text>
</comment>
<dbReference type="InterPro" id="IPR000515">
    <property type="entry name" value="MetI-like"/>
</dbReference>
<feature type="transmembrane region" description="Helical" evidence="8">
    <location>
        <begin position="91"/>
        <end position="114"/>
    </location>
</feature>
<dbReference type="EMBL" id="BMDT01000007">
    <property type="protein sequence ID" value="GGI66070.1"/>
    <property type="molecule type" value="Genomic_DNA"/>
</dbReference>
<keyword evidence="6 8" id="KW-1133">Transmembrane helix</keyword>
<feature type="transmembrane region" description="Helical" evidence="8">
    <location>
        <begin position="7"/>
        <end position="27"/>
    </location>
</feature>
<protein>
    <submittedName>
        <fullName evidence="10">Spermidine/putrescine ABC transporter permease</fullName>
    </submittedName>
</protein>
<keyword evidence="3 8" id="KW-0813">Transport</keyword>
<dbReference type="GO" id="GO:0055085">
    <property type="term" value="P:transmembrane transport"/>
    <property type="evidence" value="ECO:0007669"/>
    <property type="project" value="InterPro"/>
</dbReference>
<keyword evidence="4" id="KW-1003">Cell membrane</keyword>
<dbReference type="SUPFAM" id="SSF161098">
    <property type="entry name" value="MetI-like"/>
    <property type="match status" value="1"/>
</dbReference>
<dbReference type="CDD" id="cd06261">
    <property type="entry name" value="TM_PBP2"/>
    <property type="match status" value="1"/>
</dbReference>
<accession>A0A917JF55</accession>
<feature type="domain" description="ABC transmembrane type-1" evidence="9">
    <location>
        <begin position="56"/>
        <end position="262"/>
    </location>
</feature>